<dbReference type="InterPro" id="IPR036182">
    <property type="entry name" value="PCuAC_sf"/>
</dbReference>
<evidence type="ECO:0000313" key="4">
    <source>
        <dbReference type="Proteomes" id="UP001058290"/>
    </source>
</evidence>
<feature type="chain" id="PRO_5045346810" evidence="2">
    <location>
        <begin position="22"/>
        <end position="162"/>
    </location>
</feature>
<feature type="signal peptide" evidence="2">
    <location>
        <begin position="1"/>
        <end position="21"/>
    </location>
</feature>
<name>A0ABY6A4G9_9BURK</name>
<evidence type="ECO:0000256" key="2">
    <source>
        <dbReference type="SAM" id="SignalP"/>
    </source>
</evidence>
<dbReference type="Proteomes" id="UP001058290">
    <property type="component" value="Chromosome"/>
</dbReference>
<feature type="region of interest" description="Disordered" evidence="1">
    <location>
        <begin position="128"/>
        <end position="162"/>
    </location>
</feature>
<dbReference type="InterPro" id="IPR007410">
    <property type="entry name" value="LpqE-like"/>
</dbReference>
<keyword evidence="4" id="KW-1185">Reference proteome</keyword>
<dbReference type="Gene3D" id="2.60.40.1890">
    <property type="entry name" value="PCu(A)C copper chaperone"/>
    <property type="match status" value="1"/>
</dbReference>
<keyword evidence="2" id="KW-0732">Signal</keyword>
<evidence type="ECO:0000313" key="3">
    <source>
        <dbReference type="EMBL" id="UXC20499.1"/>
    </source>
</evidence>
<evidence type="ECO:0000256" key="1">
    <source>
        <dbReference type="SAM" id="MobiDB-lite"/>
    </source>
</evidence>
<organism evidence="3 4">
    <name type="scientific">Comamonas squillarum</name>
    <dbReference type="NCBI Taxonomy" id="2977320"/>
    <lineage>
        <taxon>Bacteria</taxon>
        <taxon>Pseudomonadati</taxon>
        <taxon>Pseudomonadota</taxon>
        <taxon>Betaproteobacteria</taxon>
        <taxon>Burkholderiales</taxon>
        <taxon>Comamonadaceae</taxon>
        <taxon>Comamonas</taxon>
    </lineage>
</organism>
<gene>
    <name evidence="3" type="ORF">N4T19_10485</name>
</gene>
<dbReference type="RefSeq" id="WP_260720162.1">
    <property type="nucleotide sequence ID" value="NZ_CP104377.1"/>
</dbReference>
<reference evidence="3" key="1">
    <citation type="submission" date="2022-09" db="EMBL/GenBank/DDBJ databases">
        <title>Bacterial diversity in gut of crayfish and pufferfish.</title>
        <authorList>
            <person name="Huang Y."/>
        </authorList>
    </citation>
    <scope>NUCLEOTIDE SEQUENCE</scope>
    <source>
        <strain evidence="3">PR12</strain>
    </source>
</reference>
<dbReference type="EMBL" id="CP104377">
    <property type="protein sequence ID" value="UXC20499.1"/>
    <property type="molecule type" value="Genomic_DNA"/>
</dbReference>
<dbReference type="Pfam" id="PF04314">
    <property type="entry name" value="PCuAC"/>
    <property type="match status" value="1"/>
</dbReference>
<dbReference type="InterPro" id="IPR058248">
    <property type="entry name" value="Lxx211020-like"/>
</dbReference>
<dbReference type="SUPFAM" id="SSF110087">
    <property type="entry name" value="DR1885-like metal-binding protein"/>
    <property type="match status" value="1"/>
</dbReference>
<sequence length="162" mass="17375">MTSIFRFAAVAVAFIATAAHAQITVKDAWVRATVPQQKATGAFMQLQSAKDTRLVSASSPISPNVEVHEMSMQDNTMKMRQVPAVELPAGKTVELKPGGYHVMLLNLPRPIKEGETVPLTLTFESKAGERETVEVQAPVRPLNSSSAPAEHGSHGDKAGHAH</sequence>
<protein>
    <submittedName>
        <fullName evidence="3">Copper chaperone PCu(A)C</fullName>
    </submittedName>
</protein>
<proteinExistence type="predicted"/>
<feature type="compositionally biased region" description="Basic and acidic residues" evidence="1">
    <location>
        <begin position="151"/>
        <end position="162"/>
    </location>
</feature>
<dbReference type="PANTHER" id="PTHR36302:SF1">
    <property type="entry name" value="COPPER CHAPERONE PCU(A)C"/>
    <property type="match status" value="1"/>
</dbReference>
<accession>A0ABY6A4G9</accession>
<dbReference type="PANTHER" id="PTHR36302">
    <property type="entry name" value="BLR7088 PROTEIN"/>
    <property type="match status" value="1"/>
</dbReference>